<dbReference type="EMBL" id="BMJJ01000018">
    <property type="protein sequence ID" value="GGD41663.1"/>
    <property type="molecule type" value="Genomic_DNA"/>
</dbReference>
<evidence type="ECO:0000256" key="3">
    <source>
        <dbReference type="ARBA" id="ARBA00022723"/>
    </source>
</evidence>
<dbReference type="Gene3D" id="3.90.180.10">
    <property type="entry name" value="Medium-chain alcohol dehydrogenases, catalytic domain"/>
    <property type="match status" value="1"/>
</dbReference>
<evidence type="ECO:0000256" key="1">
    <source>
        <dbReference type="ARBA" id="ARBA00001947"/>
    </source>
</evidence>
<reference evidence="6" key="2">
    <citation type="submission" date="2020-09" db="EMBL/GenBank/DDBJ databases">
        <authorList>
            <person name="Sun Q."/>
            <person name="Zhou Y."/>
        </authorList>
    </citation>
    <scope>NUCLEOTIDE SEQUENCE</scope>
    <source>
        <strain evidence="6">CGMCC 1.15493</strain>
    </source>
</reference>
<keyword evidence="7" id="KW-1185">Reference proteome</keyword>
<evidence type="ECO:0000256" key="5">
    <source>
        <dbReference type="ARBA" id="ARBA00023002"/>
    </source>
</evidence>
<comment type="similarity">
    <text evidence="2">Belongs to the zinc-containing alcohol dehydrogenase family.</text>
</comment>
<dbReference type="GO" id="GO:0016491">
    <property type="term" value="F:oxidoreductase activity"/>
    <property type="evidence" value="ECO:0007669"/>
    <property type="project" value="UniProtKB-KW"/>
</dbReference>
<organism evidence="6 7">
    <name type="scientific">Aureimonas glaciei</name>
    <dbReference type="NCBI Taxonomy" id="1776957"/>
    <lineage>
        <taxon>Bacteria</taxon>
        <taxon>Pseudomonadati</taxon>
        <taxon>Pseudomonadota</taxon>
        <taxon>Alphaproteobacteria</taxon>
        <taxon>Hyphomicrobiales</taxon>
        <taxon>Aurantimonadaceae</taxon>
        <taxon>Aureimonas</taxon>
    </lineage>
</organism>
<comment type="caution">
    <text evidence="6">The sequence shown here is derived from an EMBL/GenBank/DDBJ whole genome shotgun (WGS) entry which is preliminary data.</text>
</comment>
<keyword evidence="4" id="KW-0862">Zinc</keyword>
<gene>
    <name evidence="6" type="ORF">GCM10011335_50420</name>
</gene>
<accession>A0A917DIM2</accession>
<keyword evidence="3" id="KW-0479">Metal-binding</keyword>
<evidence type="ECO:0000256" key="2">
    <source>
        <dbReference type="ARBA" id="ARBA00008072"/>
    </source>
</evidence>
<evidence type="ECO:0000313" key="7">
    <source>
        <dbReference type="Proteomes" id="UP000613160"/>
    </source>
</evidence>
<name>A0A917DIM2_9HYPH</name>
<protein>
    <submittedName>
        <fullName evidence="6">Dehydrogenase</fullName>
    </submittedName>
</protein>
<dbReference type="AlphaFoldDB" id="A0A917DIM2"/>
<dbReference type="SUPFAM" id="SSF51735">
    <property type="entry name" value="NAD(P)-binding Rossmann-fold domains"/>
    <property type="match status" value="1"/>
</dbReference>
<reference evidence="6" key="1">
    <citation type="journal article" date="2014" name="Int. J. Syst. Evol. Microbiol.">
        <title>Complete genome sequence of Corynebacterium casei LMG S-19264T (=DSM 44701T), isolated from a smear-ripened cheese.</title>
        <authorList>
            <consortium name="US DOE Joint Genome Institute (JGI-PGF)"/>
            <person name="Walter F."/>
            <person name="Albersmeier A."/>
            <person name="Kalinowski J."/>
            <person name="Ruckert C."/>
        </authorList>
    </citation>
    <scope>NUCLEOTIDE SEQUENCE</scope>
    <source>
        <strain evidence="6">CGMCC 1.15493</strain>
    </source>
</reference>
<dbReference type="CDD" id="cd08255">
    <property type="entry name" value="2-desacetyl-2-hydroxyethyl_bacteriochlorophyllide_like"/>
    <property type="match status" value="1"/>
</dbReference>
<dbReference type="Proteomes" id="UP000613160">
    <property type="component" value="Unassembled WGS sequence"/>
</dbReference>
<dbReference type="SUPFAM" id="SSF50129">
    <property type="entry name" value="GroES-like"/>
    <property type="match status" value="1"/>
</dbReference>
<dbReference type="InterPro" id="IPR011032">
    <property type="entry name" value="GroES-like_sf"/>
</dbReference>
<dbReference type="GO" id="GO:0046872">
    <property type="term" value="F:metal ion binding"/>
    <property type="evidence" value="ECO:0007669"/>
    <property type="project" value="UniProtKB-KW"/>
</dbReference>
<evidence type="ECO:0000313" key="6">
    <source>
        <dbReference type="EMBL" id="GGD41663.1"/>
    </source>
</evidence>
<dbReference type="Gene3D" id="3.40.50.720">
    <property type="entry name" value="NAD(P)-binding Rossmann-like Domain"/>
    <property type="match status" value="1"/>
</dbReference>
<comment type="cofactor">
    <cofactor evidence="1">
        <name>Zn(2+)</name>
        <dbReference type="ChEBI" id="CHEBI:29105"/>
    </cofactor>
</comment>
<sequence>MIVSARFGAISRGTESLVATGKVPPGEAARMRAPFQEGDFPFPVKYGYAVAGIVEEGPDGWAGRAVFCLHPHQSRFTVPVEALRPVPGGVPLGRAVLAANMETALNIVWDAGIQPGDRVAVVGAGVVGLLTAFLAASIPGTETVVIDIDPQRAATAALLGLSFAMPEQAPVDCDVVVHASGSPDGLSVALAAAGFEARLVEASWYGDRLVSAPLGQAFHSQRLTLVSSQVGHVPASRRARWSRTRRLDLALALLADPRLDALLPAETAFLDLPRVYADILRDPATLCHRIRY</sequence>
<keyword evidence="5" id="KW-0560">Oxidoreductase</keyword>
<evidence type="ECO:0000256" key="4">
    <source>
        <dbReference type="ARBA" id="ARBA00022833"/>
    </source>
</evidence>
<dbReference type="InterPro" id="IPR036291">
    <property type="entry name" value="NAD(P)-bd_dom_sf"/>
</dbReference>
<dbReference type="PANTHER" id="PTHR43350:SF19">
    <property type="entry name" value="D-GULOSIDE 3-DEHYDROGENASE"/>
    <property type="match status" value="1"/>
</dbReference>
<dbReference type="PANTHER" id="PTHR43350">
    <property type="entry name" value="NAD-DEPENDENT ALCOHOL DEHYDROGENASE"/>
    <property type="match status" value="1"/>
</dbReference>
<proteinExistence type="inferred from homology"/>